<keyword evidence="2" id="KW-0479">Metal-binding</keyword>
<keyword evidence="7" id="KW-1185">Reference proteome</keyword>
<keyword evidence="4" id="KW-0408">Iron</keyword>
<sequence>MTSTKNLPESYDVIVAGGGPSGSMAALAAAREGCRVLLVEQFGFLGGSLTAMGVGPMMTFHNNSGEQVIQGYPQELIDRLMAKGGSPGHVEDIITYVSTVTPFDSEMLKIELEEMLTEAGVDILYHTMLLDAEVDSGKLKAITIANKAGVSRIEGKVFIDSTGDADLASRAGVPFEFGRDADSLTQPMTMNLKLGNVDRDKLIDYVKNNVDDCEFDYGAELGLKRLETAPRLSLKTFIKALEQARKSGEITFNREFILLFETSEKGTFIINVSRIQGLNATNPLDLSKAEMIGRKQCLEIFNFLKKHGAGFENAIRLDSSSKVGVRESKRVVGRYTLTAEDLLSAREFEDTIALGGYPIDIHSPDENGTNTQFFKPGTTYCIPLRSLQTNEVSNLLVNGRCLSASHEAFAAIRTTPTMMAIGQGAGTAAALMKDSSGQALDLGQLRNALEKNGALLVPPPAPAEA</sequence>
<dbReference type="Gene3D" id="3.50.50.60">
    <property type="entry name" value="FAD/NAD(P)-binding domain"/>
    <property type="match status" value="1"/>
</dbReference>
<dbReference type="PANTHER" id="PTHR43498:SF1">
    <property type="entry name" value="COB--COM HETERODISULFIDE REDUCTASE IRON-SULFUR SUBUNIT A"/>
    <property type="match status" value="1"/>
</dbReference>
<evidence type="ECO:0000256" key="2">
    <source>
        <dbReference type="ARBA" id="ARBA00022723"/>
    </source>
</evidence>
<evidence type="ECO:0000256" key="1">
    <source>
        <dbReference type="ARBA" id="ARBA00022485"/>
    </source>
</evidence>
<keyword evidence="3" id="KW-0560">Oxidoreductase</keyword>
<gene>
    <name evidence="6" type="ORF">IEN85_03575</name>
</gene>
<dbReference type="Proteomes" id="UP000622317">
    <property type="component" value="Unassembled WGS sequence"/>
</dbReference>
<protein>
    <submittedName>
        <fullName evidence="6">FAD-dependent oxidoreductase</fullName>
    </submittedName>
</protein>
<dbReference type="GO" id="GO:0046872">
    <property type="term" value="F:metal ion binding"/>
    <property type="evidence" value="ECO:0007669"/>
    <property type="project" value="UniProtKB-KW"/>
</dbReference>
<dbReference type="InterPro" id="IPR039650">
    <property type="entry name" value="HdrA-like"/>
</dbReference>
<name>A0A927IE17_9BACT</name>
<accession>A0A927IE17</accession>
<dbReference type="GO" id="GO:0016491">
    <property type="term" value="F:oxidoreductase activity"/>
    <property type="evidence" value="ECO:0007669"/>
    <property type="project" value="UniProtKB-KW"/>
</dbReference>
<evidence type="ECO:0000313" key="6">
    <source>
        <dbReference type="EMBL" id="MBD5778557.1"/>
    </source>
</evidence>
<dbReference type="EMBL" id="JACYFG010000006">
    <property type="protein sequence ID" value="MBD5778557.1"/>
    <property type="molecule type" value="Genomic_DNA"/>
</dbReference>
<dbReference type="PANTHER" id="PTHR43498">
    <property type="entry name" value="FERREDOXIN:COB-COM HETERODISULFIDE REDUCTASE SUBUNIT A"/>
    <property type="match status" value="1"/>
</dbReference>
<proteinExistence type="predicted"/>
<dbReference type="SUPFAM" id="SSF51905">
    <property type="entry name" value="FAD/NAD(P)-binding domain"/>
    <property type="match status" value="1"/>
</dbReference>
<dbReference type="InterPro" id="IPR036188">
    <property type="entry name" value="FAD/NAD-bd_sf"/>
</dbReference>
<evidence type="ECO:0000256" key="3">
    <source>
        <dbReference type="ARBA" id="ARBA00023002"/>
    </source>
</evidence>
<dbReference type="GO" id="GO:0051539">
    <property type="term" value="F:4 iron, 4 sulfur cluster binding"/>
    <property type="evidence" value="ECO:0007669"/>
    <property type="project" value="UniProtKB-KW"/>
</dbReference>
<comment type="caution">
    <text evidence="6">The sequence shown here is derived from an EMBL/GenBank/DDBJ whole genome shotgun (WGS) entry which is preliminary data.</text>
</comment>
<evidence type="ECO:0000313" key="7">
    <source>
        <dbReference type="Proteomes" id="UP000622317"/>
    </source>
</evidence>
<dbReference type="Pfam" id="PF12831">
    <property type="entry name" value="FAD_oxidored"/>
    <property type="match status" value="1"/>
</dbReference>
<evidence type="ECO:0000256" key="4">
    <source>
        <dbReference type="ARBA" id="ARBA00023004"/>
    </source>
</evidence>
<organism evidence="6 7">
    <name type="scientific">Pelagicoccus enzymogenes</name>
    <dbReference type="NCBI Taxonomy" id="2773457"/>
    <lineage>
        <taxon>Bacteria</taxon>
        <taxon>Pseudomonadati</taxon>
        <taxon>Verrucomicrobiota</taxon>
        <taxon>Opitutia</taxon>
        <taxon>Puniceicoccales</taxon>
        <taxon>Pelagicoccaceae</taxon>
        <taxon>Pelagicoccus</taxon>
    </lineage>
</organism>
<dbReference type="AlphaFoldDB" id="A0A927IE17"/>
<evidence type="ECO:0000256" key="5">
    <source>
        <dbReference type="ARBA" id="ARBA00023014"/>
    </source>
</evidence>
<keyword evidence="5" id="KW-0411">Iron-sulfur</keyword>
<keyword evidence="1" id="KW-0004">4Fe-4S</keyword>
<dbReference type="RefSeq" id="WP_191615693.1">
    <property type="nucleotide sequence ID" value="NZ_JACYFG010000006.1"/>
</dbReference>
<reference evidence="6" key="1">
    <citation type="submission" date="2020-09" db="EMBL/GenBank/DDBJ databases">
        <title>Pelagicoccus enzymogenes sp. nov. with an EPS production, isolated from marine sediment.</title>
        <authorList>
            <person name="Feng X."/>
        </authorList>
    </citation>
    <scope>NUCLEOTIDE SEQUENCE</scope>
    <source>
        <strain evidence="6">NFK12</strain>
    </source>
</reference>
<dbReference type="PRINTS" id="PR00411">
    <property type="entry name" value="PNDRDTASEI"/>
</dbReference>